<dbReference type="GO" id="GO:0008933">
    <property type="term" value="F:peptidoglycan lytic transglycosylase activity"/>
    <property type="evidence" value="ECO:0007669"/>
    <property type="project" value="TreeGrafter"/>
</dbReference>
<keyword evidence="2" id="KW-0812">Transmembrane</keyword>
<dbReference type="InterPro" id="IPR043426">
    <property type="entry name" value="MltB-like"/>
</dbReference>
<feature type="region of interest" description="Disordered" evidence="1">
    <location>
        <begin position="52"/>
        <end position="114"/>
    </location>
</feature>
<protein>
    <submittedName>
        <fullName evidence="3">Membrane-bound lytic murein transglycosylase B-like protein</fullName>
    </submittedName>
</protein>
<organism evidence="3 4">
    <name type="scientific">Actinosynnema mirum (strain ATCC 29888 / DSM 43827 / JCM 3225 / NBRC 14064 / NCIMB 13271 / NRRL B-12336 / IMRU 3971 / 101)</name>
    <dbReference type="NCBI Taxonomy" id="446462"/>
    <lineage>
        <taxon>Bacteria</taxon>
        <taxon>Bacillati</taxon>
        <taxon>Actinomycetota</taxon>
        <taxon>Actinomycetes</taxon>
        <taxon>Pseudonocardiales</taxon>
        <taxon>Pseudonocardiaceae</taxon>
        <taxon>Actinosynnema</taxon>
    </lineage>
</organism>
<reference evidence="3 4" key="1">
    <citation type="journal article" date="2009" name="Stand. Genomic Sci.">
        <title>Complete genome sequence of Actinosynnema mirum type strain (101).</title>
        <authorList>
            <person name="Land M."/>
            <person name="Lapidus A."/>
            <person name="Mayilraj S."/>
            <person name="Chen F."/>
            <person name="Copeland A."/>
            <person name="Del Rio T.G."/>
            <person name="Nolan M."/>
            <person name="Lucas S."/>
            <person name="Tice H."/>
            <person name="Cheng J.F."/>
            <person name="Chertkov O."/>
            <person name="Bruce D."/>
            <person name="Goodwin L."/>
            <person name="Pitluck S."/>
            <person name="Rohde M."/>
            <person name="Goker M."/>
            <person name="Pati A."/>
            <person name="Ivanova N."/>
            <person name="Mavromatis K."/>
            <person name="Chen A."/>
            <person name="Palaniappan K."/>
            <person name="Hauser L."/>
            <person name="Chang Y.J."/>
            <person name="Jeffries C.C."/>
            <person name="Brettin T."/>
            <person name="Detter J.C."/>
            <person name="Han C."/>
            <person name="Chain P."/>
            <person name="Tindall B.J."/>
            <person name="Bristow J."/>
            <person name="Eisen J.A."/>
            <person name="Markowitz V."/>
            <person name="Hugenholtz P."/>
            <person name="Kyrpides N.C."/>
            <person name="Klenk H.P."/>
        </authorList>
    </citation>
    <scope>NUCLEOTIDE SEQUENCE [LARGE SCALE GENOMIC DNA]</scope>
    <source>
        <strain evidence="4">ATCC 29888 / DSM 43827 / JCM 3225 / NBRC 14064 / NCIMB 13271 / NRRL B-12336 / IMRU 3971 / 101</strain>
    </source>
</reference>
<keyword evidence="4" id="KW-1185">Reference proteome</keyword>
<dbReference type="Proteomes" id="UP000002213">
    <property type="component" value="Chromosome"/>
</dbReference>
<name>C6WJK0_ACTMD</name>
<feature type="transmembrane region" description="Helical" evidence="2">
    <location>
        <begin position="20"/>
        <end position="42"/>
    </location>
</feature>
<dbReference type="RefSeq" id="WP_012783294.1">
    <property type="nucleotide sequence ID" value="NC_013093.1"/>
</dbReference>
<evidence type="ECO:0000256" key="2">
    <source>
        <dbReference type="SAM" id="Phobius"/>
    </source>
</evidence>
<proteinExistence type="predicted"/>
<dbReference type="AlphaFoldDB" id="C6WJK0"/>
<evidence type="ECO:0000313" key="4">
    <source>
        <dbReference type="Proteomes" id="UP000002213"/>
    </source>
</evidence>
<dbReference type="PANTHER" id="PTHR30163">
    <property type="entry name" value="MEMBRANE-BOUND LYTIC MUREIN TRANSGLYCOSYLASE B"/>
    <property type="match status" value="1"/>
</dbReference>
<dbReference type="CAZy" id="GH23">
    <property type="family name" value="Glycoside Hydrolase Family 23"/>
</dbReference>
<sequence length="314" mass="32312">MVVPPQSKPAPNRRSRRGAFFGRFVLVLILLGAVAGGAYGIAMLGRTPRAEPEPPFQVPFQELEPGSAVPNAAGEPTAAPGASPSGSQSASPSRSSAPSTSASPSASTSRGGGDTSAAVAAWAAELSKKIEVPARALRAYGEAELLLREELPRCGITWATLAGIGRIESHHGTIGGLKLGEDGRPNEPIIGIPLDGGPGVKAIEDTDGGKLDGDTEWDRAVGPMQFIPTTWARYGMRASGDGKDPDPQNIDDAALTAGRYLCVSGGEMTSGAGWWRGVMTYNESVEYARNVFSGADAYARASVGAPAPTGKLTG</sequence>
<gene>
    <name evidence="3" type="ordered locus">Amir_0669</name>
</gene>
<dbReference type="OrthoDB" id="9796191at2"/>
<evidence type="ECO:0000256" key="1">
    <source>
        <dbReference type="SAM" id="MobiDB-lite"/>
    </source>
</evidence>
<dbReference type="EMBL" id="CP001630">
    <property type="protein sequence ID" value="ACU34632.1"/>
    <property type="molecule type" value="Genomic_DNA"/>
</dbReference>
<dbReference type="eggNOG" id="COG2951">
    <property type="taxonomic scope" value="Bacteria"/>
</dbReference>
<dbReference type="KEGG" id="ami:Amir_0669"/>
<accession>C6WJK0</accession>
<feature type="compositionally biased region" description="Low complexity" evidence="1">
    <location>
        <begin position="72"/>
        <end position="109"/>
    </location>
</feature>
<dbReference type="Gene3D" id="1.10.530.10">
    <property type="match status" value="1"/>
</dbReference>
<dbReference type="PANTHER" id="PTHR30163:SF8">
    <property type="entry name" value="LYTIC MUREIN TRANSGLYCOSYLASE"/>
    <property type="match status" value="1"/>
</dbReference>
<dbReference type="STRING" id="446462.Amir_0669"/>
<dbReference type="InterPro" id="IPR023346">
    <property type="entry name" value="Lysozyme-like_dom_sf"/>
</dbReference>
<evidence type="ECO:0000313" key="3">
    <source>
        <dbReference type="EMBL" id="ACU34632.1"/>
    </source>
</evidence>
<dbReference type="HOGENOM" id="CLU_034941_1_0_11"/>
<keyword evidence="2" id="KW-0472">Membrane</keyword>
<dbReference type="CDD" id="cd13399">
    <property type="entry name" value="Slt35-like"/>
    <property type="match status" value="1"/>
</dbReference>
<dbReference type="SUPFAM" id="SSF53955">
    <property type="entry name" value="Lysozyme-like"/>
    <property type="match status" value="1"/>
</dbReference>
<dbReference type="GO" id="GO:0009253">
    <property type="term" value="P:peptidoglycan catabolic process"/>
    <property type="evidence" value="ECO:0007669"/>
    <property type="project" value="TreeGrafter"/>
</dbReference>
<keyword evidence="2" id="KW-1133">Transmembrane helix</keyword>